<sequence length="237" mass="24354">MLLAIDTSTTAIGAALHDGTGVVATVVHEDARRHGELLAPGVAEVLERAGVDREELTGIVCGVGPGPFTGLRVGVVTGLVLAHALRLAPPAGVCSLDALAHEVATSGAHLGRLLVATDARRKEVYWAVYDVTPEGARRLDGPGVARAADLPDDVRALPVVGRGAELYAEHLPHRLPDGPRDVDPGVLADLAVRLLNGSHPDAATGLLDPEPLYLRRPDAVAAPGTAMATAARPGTPS</sequence>
<proteinExistence type="predicted"/>
<evidence type="ECO:0000259" key="1">
    <source>
        <dbReference type="Pfam" id="PF00814"/>
    </source>
</evidence>
<evidence type="ECO:0000313" key="2">
    <source>
        <dbReference type="EMBL" id="TQM97471.1"/>
    </source>
</evidence>
<dbReference type="NCBIfam" id="TIGR03725">
    <property type="entry name" value="T6A_YeaZ"/>
    <property type="match status" value="1"/>
</dbReference>
<dbReference type="CDD" id="cd24032">
    <property type="entry name" value="ASKHA_NBD_TsaB"/>
    <property type="match status" value="1"/>
</dbReference>
<dbReference type="AlphaFoldDB" id="A0A543KQX0"/>
<comment type="caution">
    <text evidence="2">The sequence shown here is derived from an EMBL/GenBank/DDBJ whole genome shotgun (WGS) entry which is preliminary data.</text>
</comment>
<dbReference type="RefSeq" id="WP_141819019.1">
    <property type="nucleotide sequence ID" value="NZ_BAAAIL010000002.1"/>
</dbReference>
<reference evidence="2 3" key="1">
    <citation type="submission" date="2019-06" db="EMBL/GenBank/DDBJ databases">
        <title>Sequencing the genomes of 1000 actinobacteria strains.</title>
        <authorList>
            <person name="Klenk H.-P."/>
        </authorList>
    </citation>
    <scope>NUCLEOTIDE SEQUENCE [LARGE SCALE GENOMIC DNA]</scope>
    <source>
        <strain evidence="2 3">DSM 12362</strain>
    </source>
</reference>
<accession>A0A543KQX0</accession>
<dbReference type="InterPro" id="IPR022496">
    <property type="entry name" value="T6A_TsaB"/>
</dbReference>
<protein>
    <submittedName>
        <fullName evidence="2">tRNA threonylcarbamoyl adenosine modification protein YeaZ</fullName>
    </submittedName>
</protein>
<dbReference type="InterPro" id="IPR000905">
    <property type="entry name" value="Gcp-like_dom"/>
</dbReference>
<dbReference type="GO" id="GO:0002949">
    <property type="term" value="P:tRNA threonylcarbamoyladenosine modification"/>
    <property type="evidence" value="ECO:0007669"/>
    <property type="project" value="InterPro"/>
</dbReference>
<name>A0A543KQX0_9MICO</name>
<dbReference type="OrthoDB" id="9809995at2"/>
<organism evidence="2 3">
    <name type="scientific">Ornithinimicrobium humiphilum</name>
    <dbReference type="NCBI Taxonomy" id="125288"/>
    <lineage>
        <taxon>Bacteria</taxon>
        <taxon>Bacillati</taxon>
        <taxon>Actinomycetota</taxon>
        <taxon>Actinomycetes</taxon>
        <taxon>Micrococcales</taxon>
        <taxon>Ornithinimicrobiaceae</taxon>
        <taxon>Ornithinimicrobium</taxon>
    </lineage>
</organism>
<dbReference type="SUPFAM" id="SSF53067">
    <property type="entry name" value="Actin-like ATPase domain"/>
    <property type="match status" value="2"/>
</dbReference>
<dbReference type="Proteomes" id="UP000315133">
    <property type="component" value="Unassembled WGS sequence"/>
</dbReference>
<feature type="domain" description="Gcp-like" evidence="1">
    <location>
        <begin position="31"/>
        <end position="142"/>
    </location>
</feature>
<dbReference type="Pfam" id="PF00814">
    <property type="entry name" value="TsaD"/>
    <property type="match status" value="1"/>
</dbReference>
<evidence type="ECO:0000313" key="3">
    <source>
        <dbReference type="Proteomes" id="UP000315133"/>
    </source>
</evidence>
<dbReference type="InterPro" id="IPR043129">
    <property type="entry name" value="ATPase_NBD"/>
</dbReference>
<dbReference type="Gene3D" id="3.30.420.40">
    <property type="match status" value="2"/>
</dbReference>
<dbReference type="EMBL" id="VFPU01000001">
    <property type="protein sequence ID" value="TQM97471.1"/>
    <property type="molecule type" value="Genomic_DNA"/>
</dbReference>
<keyword evidence="3" id="KW-1185">Reference proteome</keyword>
<gene>
    <name evidence="2" type="ORF">FB476_2383</name>
</gene>